<dbReference type="InterPro" id="IPR051599">
    <property type="entry name" value="Cell_Envelope_Assoc"/>
</dbReference>
<dbReference type="Proteomes" id="UP001142291">
    <property type="component" value="Unassembled WGS sequence"/>
</dbReference>
<dbReference type="PROSITE" id="PS51257">
    <property type="entry name" value="PROKAR_LIPOPROTEIN"/>
    <property type="match status" value="1"/>
</dbReference>
<dbReference type="PANTHER" id="PTHR30336">
    <property type="entry name" value="INNER MEMBRANE PROTEIN, PROBABLE PERMEASE"/>
    <property type="match status" value="1"/>
</dbReference>
<dbReference type="GO" id="GO:0005886">
    <property type="term" value="C:plasma membrane"/>
    <property type="evidence" value="ECO:0007669"/>
    <property type="project" value="TreeGrafter"/>
</dbReference>
<dbReference type="InterPro" id="IPR003848">
    <property type="entry name" value="DUF218"/>
</dbReference>
<reference evidence="2" key="1">
    <citation type="journal article" date="2014" name="Int. J. Syst. Evol. Microbiol.">
        <title>Complete genome sequence of Corynebacterium casei LMG S-19264T (=DSM 44701T), isolated from a smear-ripened cheese.</title>
        <authorList>
            <consortium name="US DOE Joint Genome Institute (JGI-PGF)"/>
            <person name="Walter F."/>
            <person name="Albersmeier A."/>
            <person name="Kalinowski J."/>
            <person name="Ruckert C."/>
        </authorList>
    </citation>
    <scope>NUCLEOTIDE SEQUENCE</scope>
    <source>
        <strain evidence="2">VKM Ac-1940</strain>
    </source>
</reference>
<dbReference type="PANTHER" id="PTHR30336:SF20">
    <property type="entry name" value="DUF218 DOMAIN-CONTAINING PROTEIN"/>
    <property type="match status" value="1"/>
</dbReference>
<dbReference type="Gene3D" id="3.40.50.620">
    <property type="entry name" value="HUPs"/>
    <property type="match status" value="1"/>
</dbReference>
<feature type="domain" description="DUF218" evidence="1">
    <location>
        <begin position="53"/>
        <end position="173"/>
    </location>
</feature>
<reference evidence="2" key="2">
    <citation type="submission" date="2023-01" db="EMBL/GenBank/DDBJ databases">
        <authorList>
            <person name="Sun Q."/>
            <person name="Evtushenko L."/>
        </authorList>
    </citation>
    <scope>NUCLEOTIDE SEQUENCE</scope>
    <source>
        <strain evidence="2">VKM Ac-1940</strain>
    </source>
</reference>
<accession>A0A9W6M5S9</accession>
<name>A0A9W6M5S9_9MICO</name>
<comment type="caution">
    <text evidence="2">The sequence shown here is derived from an EMBL/GenBank/DDBJ whole genome shotgun (WGS) entry which is preliminary data.</text>
</comment>
<proteinExistence type="predicted"/>
<keyword evidence="3" id="KW-1185">Reference proteome</keyword>
<dbReference type="CDD" id="cd06259">
    <property type="entry name" value="YdcF-like"/>
    <property type="match status" value="1"/>
</dbReference>
<organism evidence="2 3">
    <name type="scientific">Microbacterium dextranolyticum</name>
    <dbReference type="NCBI Taxonomy" id="36806"/>
    <lineage>
        <taxon>Bacteria</taxon>
        <taxon>Bacillati</taxon>
        <taxon>Actinomycetota</taxon>
        <taxon>Actinomycetes</taxon>
        <taxon>Micrococcales</taxon>
        <taxon>Microbacteriaceae</taxon>
        <taxon>Microbacterium</taxon>
    </lineage>
</organism>
<dbReference type="Pfam" id="PF02698">
    <property type="entry name" value="DUF218"/>
    <property type="match status" value="1"/>
</dbReference>
<dbReference type="AlphaFoldDB" id="A0A9W6M5S9"/>
<evidence type="ECO:0000259" key="1">
    <source>
        <dbReference type="Pfam" id="PF02698"/>
    </source>
</evidence>
<dbReference type="InterPro" id="IPR014729">
    <property type="entry name" value="Rossmann-like_a/b/a_fold"/>
</dbReference>
<sequence length="222" mass="24310">MPGRRRAAASALAVVAGLGCALLVWGEVQAANVARADYPDTDMRLEGPPDGRDVVLVLGFRSRTDGRRNAVQVWRTRIAVRSAPRSHASSAGTLFVFSGGAVRGSVPEADLMARYAVAHLGVAAADVAIERHATSTRENLTLSLPWLSGARTIRIASNTAHARRARRYLRELDPELWRRLRRTRDFMPLELGPLRLALTFYDFVAGRKAARDDADASRDAVR</sequence>
<evidence type="ECO:0000313" key="3">
    <source>
        <dbReference type="Proteomes" id="UP001142291"/>
    </source>
</evidence>
<evidence type="ECO:0000313" key="2">
    <source>
        <dbReference type="EMBL" id="GLJ95146.1"/>
    </source>
</evidence>
<protein>
    <recommendedName>
        <fullName evidence="1">DUF218 domain-containing protein</fullName>
    </recommendedName>
</protein>
<gene>
    <name evidence="2" type="ORF">GCM10017591_12080</name>
</gene>
<dbReference type="EMBL" id="BSER01000008">
    <property type="protein sequence ID" value="GLJ95146.1"/>
    <property type="molecule type" value="Genomic_DNA"/>
</dbReference>